<evidence type="ECO:0000313" key="2">
    <source>
        <dbReference type="Proteomes" id="UP001150603"/>
    </source>
</evidence>
<keyword evidence="2" id="KW-1185">Reference proteome</keyword>
<evidence type="ECO:0000313" key="1">
    <source>
        <dbReference type="EMBL" id="KAJ1940846.1"/>
    </source>
</evidence>
<organism evidence="1 2">
    <name type="scientific">Linderina macrospora</name>
    <dbReference type="NCBI Taxonomy" id="4868"/>
    <lineage>
        <taxon>Eukaryota</taxon>
        <taxon>Fungi</taxon>
        <taxon>Fungi incertae sedis</taxon>
        <taxon>Zoopagomycota</taxon>
        <taxon>Kickxellomycotina</taxon>
        <taxon>Kickxellomycetes</taxon>
        <taxon>Kickxellales</taxon>
        <taxon>Kickxellaceae</taxon>
        <taxon>Linderina</taxon>
    </lineage>
</organism>
<comment type="caution">
    <text evidence="1">The sequence shown here is derived from an EMBL/GenBank/DDBJ whole genome shotgun (WGS) entry which is preliminary data.</text>
</comment>
<sequence length="131" mass="14602">MAIVAQCLLAFYLVASAAALTAVAMLLGLHVRLCLLGVTTTDYNAFMQKHRLPWYVCWRKRENEQMIPMIEVSHPTFRHSSASSVPPNVHVSRSFPVRVLAAAKRSASRIWISLGGIVHRRTHSQIPTSPV</sequence>
<gene>
    <name evidence="1" type="ORF">FBU59_003686</name>
</gene>
<protein>
    <submittedName>
        <fullName evidence="1">Uncharacterized protein</fullName>
    </submittedName>
</protein>
<dbReference type="Proteomes" id="UP001150603">
    <property type="component" value="Unassembled WGS sequence"/>
</dbReference>
<proteinExistence type="predicted"/>
<accession>A0ACC1J7I7</accession>
<name>A0ACC1J7I7_9FUNG</name>
<dbReference type="EMBL" id="JANBPW010002427">
    <property type="protein sequence ID" value="KAJ1940846.1"/>
    <property type="molecule type" value="Genomic_DNA"/>
</dbReference>
<reference evidence="1" key="1">
    <citation type="submission" date="2022-07" db="EMBL/GenBank/DDBJ databases">
        <title>Phylogenomic reconstructions and comparative analyses of Kickxellomycotina fungi.</title>
        <authorList>
            <person name="Reynolds N.K."/>
            <person name="Stajich J.E."/>
            <person name="Barry K."/>
            <person name="Grigoriev I.V."/>
            <person name="Crous P."/>
            <person name="Smith M.E."/>
        </authorList>
    </citation>
    <scope>NUCLEOTIDE SEQUENCE</scope>
    <source>
        <strain evidence="1">NRRL 5244</strain>
    </source>
</reference>